<gene>
    <name evidence="3" type="ORF">ETSY1_40495</name>
</gene>
<sequence>MQVVKPNSESQSNPPYSPQSPPISVVRIIDRLNIGGPAKHVVWLTAGLAPDAFDTALITGTVPAGEGDMGYFARSEGVEPLMLPAMSRELSPRDGLVVLQLLRLLWRLRPDIVHTHKAKAGAGGRVAAWLYKWLTPSALWLKPRPCTIVHTYHGHVLHSYFGPLKTRLFLMIERLLAKLTDHIITVSEQ</sequence>
<feature type="region of interest" description="Disordered" evidence="1">
    <location>
        <begin position="1"/>
        <end position="21"/>
    </location>
</feature>
<proteinExistence type="predicted"/>
<dbReference type="InterPro" id="IPR028098">
    <property type="entry name" value="Glyco_trans_4-like_N"/>
</dbReference>
<dbReference type="Gene3D" id="3.40.50.2000">
    <property type="entry name" value="Glycogen Phosphorylase B"/>
    <property type="match status" value="1"/>
</dbReference>
<evidence type="ECO:0000256" key="1">
    <source>
        <dbReference type="SAM" id="MobiDB-lite"/>
    </source>
</evidence>
<feature type="compositionally biased region" description="Low complexity" evidence="1">
    <location>
        <begin position="1"/>
        <end position="14"/>
    </location>
</feature>
<organism evidence="3 4">
    <name type="scientific">Entotheonella factor</name>
    <dbReference type="NCBI Taxonomy" id="1429438"/>
    <lineage>
        <taxon>Bacteria</taxon>
        <taxon>Pseudomonadati</taxon>
        <taxon>Nitrospinota/Tectimicrobiota group</taxon>
        <taxon>Candidatus Tectimicrobiota</taxon>
        <taxon>Candidatus Entotheonellia</taxon>
        <taxon>Candidatus Entotheonellales</taxon>
        <taxon>Candidatus Entotheonellaceae</taxon>
        <taxon>Candidatus Entotheonella</taxon>
    </lineage>
</organism>
<dbReference type="Pfam" id="PF13579">
    <property type="entry name" value="Glyco_trans_4_4"/>
    <property type="match status" value="1"/>
</dbReference>
<dbReference type="GO" id="GO:0016757">
    <property type="term" value="F:glycosyltransferase activity"/>
    <property type="evidence" value="ECO:0007669"/>
    <property type="project" value="UniProtKB-ARBA"/>
</dbReference>
<dbReference type="Proteomes" id="UP000019141">
    <property type="component" value="Unassembled WGS sequence"/>
</dbReference>
<evidence type="ECO:0000313" key="3">
    <source>
        <dbReference type="EMBL" id="ETW93148.1"/>
    </source>
</evidence>
<dbReference type="EMBL" id="AZHW01001296">
    <property type="protein sequence ID" value="ETW93148.1"/>
    <property type="molecule type" value="Genomic_DNA"/>
</dbReference>
<evidence type="ECO:0000313" key="4">
    <source>
        <dbReference type="Proteomes" id="UP000019141"/>
    </source>
</evidence>
<dbReference type="PATRIC" id="fig|1429438.4.peg.7587"/>
<accession>W4L4W9</accession>
<dbReference type="SUPFAM" id="SSF53756">
    <property type="entry name" value="UDP-Glycosyltransferase/glycogen phosphorylase"/>
    <property type="match status" value="1"/>
</dbReference>
<feature type="domain" description="Glycosyltransferase subfamily 4-like N-terminal" evidence="2">
    <location>
        <begin position="35"/>
        <end position="189"/>
    </location>
</feature>
<name>W4L4W9_ENTF1</name>
<dbReference type="AlphaFoldDB" id="W4L4W9"/>
<keyword evidence="4" id="KW-1185">Reference proteome</keyword>
<protein>
    <recommendedName>
        <fullName evidence="2">Glycosyltransferase subfamily 4-like N-terminal domain-containing protein</fullName>
    </recommendedName>
</protein>
<comment type="caution">
    <text evidence="3">The sequence shown here is derived from an EMBL/GenBank/DDBJ whole genome shotgun (WGS) entry which is preliminary data.</text>
</comment>
<reference evidence="3 4" key="1">
    <citation type="journal article" date="2014" name="Nature">
        <title>An environmental bacterial taxon with a large and distinct metabolic repertoire.</title>
        <authorList>
            <person name="Wilson M.C."/>
            <person name="Mori T."/>
            <person name="Ruckert C."/>
            <person name="Uria A.R."/>
            <person name="Helf M.J."/>
            <person name="Takada K."/>
            <person name="Gernert C."/>
            <person name="Steffens U.A."/>
            <person name="Heycke N."/>
            <person name="Schmitt S."/>
            <person name="Rinke C."/>
            <person name="Helfrich E.J."/>
            <person name="Brachmann A.O."/>
            <person name="Gurgui C."/>
            <person name="Wakimoto T."/>
            <person name="Kracht M."/>
            <person name="Crusemann M."/>
            <person name="Hentschel U."/>
            <person name="Abe I."/>
            <person name="Matsunaga S."/>
            <person name="Kalinowski J."/>
            <person name="Takeyama H."/>
            <person name="Piel J."/>
        </authorList>
    </citation>
    <scope>NUCLEOTIDE SEQUENCE [LARGE SCALE GENOMIC DNA]</scope>
    <source>
        <strain evidence="4">TSY1</strain>
    </source>
</reference>
<evidence type="ECO:0000259" key="2">
    <source>
        <dbReference type="Pfam" id="PF13579"/>
    </source>
</evidence>
<dbReference type="HOGENOM" id="CLU_1432149_0_0_7"/>